<evidence type="ECO:0000256" key="1">
    <source>
        <dbReference type="ARBA" id="ARBA00006484"/>
    </source>
</evidence>
<gene>
    <name evidence="4" type="ORF">ACFQ1S_00220</name>
</gene>
<dbReference type="CDD" id="cd05233">
    <property type="entry name" value="SDR_c"/>
    <property type="match status" value="1"/>
</dbReference>
<comment type="caution">
    <text evidence="4">The sequence shown here is derived from an EMBL/GenBank/DDBJ whole genome shotgun (WGS) entry which is preliminary data.</text>
</comment>
<sequence>MNDWIDGRTLVITGGGAGIGAAIATMFAKHGGRVLQLGRSPLALPEVRNWTVDLSNATALDAVLGEIDELGGAIDFVVNNASYREVAPLDVATPDIWHQTFQVNLFAPMEICRRMCGRMSSGGGVVNISSGAARHLSPGTAAYAASQSAIEATTVVLAKELASRGIRVNTVAPGPRPTSG</sequence>
<dbReference type="InterPro" id="IPR002347">
    <property type="entry name" value="SDR_fam"/>
</dbReference>
<keyword evidence="2 4" id="KW-0560">Oxidoreductase</keyword>
<dbReference type="Proteomes" id="UP001597045">
    <property type="component" value="Unassembled WGS sequence"/>
</dbReference>
<dbReference type="PRINTS" id="PR00081">
    <property type="entry name" value="GDHRDH"/>
</dbReference>
<comment type="similarity">
    <text evidence="1 3">Belongs to the short-chain dehydrogenases/reductases (SDR) family.</text>
</comment>
<name>A0ABW3M1F4_9PSEU</name>
<proteinExistence type="inferred from homology"/>
<dbReference type="EC" id="1.1.1.-" evidence="4"/>
<dbReference type="GO" id="GO:0016491">
    <property type="term" value="F:oxidoreductase activity"/>
    <property type="evidence" value="ECO:0007669"/>
    <property type="project" value="UniProtKB-KW"/>
</dbReference>
<dbReference type="Pfam" id="PF00106">
    <property type="entry name" value="adh_short"/>
    <property type="match status" value="1"/>
</dbReference>
<dbReference type="Gene3D" id="3.40.50.720">
    <property type="entry name" value="NAD(P)-binding Rossmann-like Domain"/>
    <property type="match status" value="1"/>
</dbReference>
<evidence type="ECO:0000256" key="2">
    <source>
        <dbReference type="ARBA" id="ARBA00023002"/>
    </source>
</evidence>
<evidence type="ECO:0000256" key="3">
    <source>
        <dbReference type="RuleBase" id="RU000363"/>
    </source>
</evidence>
<dbReference type="EMBL" id="JBHTIS010000005">
    <property type="protein sequence ID" value="MFD1044127.1"/>
    <property type="molecule type" value="Genomic_DNA"/>
</dbReference>
<protein>
    <submittedName>
        <fullName evidence="4">SDR family NAD(P)-dependent oxidoreductase</fullName>
        <ecNumber evidence="4">1.1.1.-</ecNumber>
    </submittedName>
</protein>
<dbReference type="PANTHER" id="PTHR42760:SF133">
    <property type="entry name" value="3-OXOACYL-[ACYL-CARRIER-PROTEIN] REDUCTASE"/>
    <property type="match status" value="1"/>
</dbReference>
<evidence type="ECO:0000313" key="4">
    <source>
        <dbReference type="EMBL" id="MFD1044127.1"/>
    </source>
</evidence>
<accession>A0ABW3M1F4</accession>
<dbReference type="InterPro" id="IPR036291">
    <property type="entry name" value="NAD(P)-bd_dom_sf"/>
</dbReference>
<keyword evidence="5" id="KW-1185">Reference proteome</keyword>
<reference evidence="5" key="1">
    <citation type="journal article" date="2019" name="Int. J. Syst. Evol. Microbiol.">
        <title>The Global Catalogue of Microorganisms (GCM) 10K type strain sequencing project: providing services to taxonomists for standard genome sequencing and annotation.</title>
        <authorList>
            <consortium name="The Broad Institute Genomics Platform"/>
            <consortium name="The Broad Institute Genome Sequencing Center for Infectious Disease"/>
            <person name="Wu L."/>
            <person name="Ma J."/>
        </authorList>
    </citation>
    <scope>NUCLEOTIDE SEQUENCE [LARGE SCALE GENOMIC DNA]</scope>
    <source>
        <strain evidence="5">JCM 31486</strain>
    </source>
</reference>
<dbReference type="PANTHER" id="PTHR42760">
    <property type="entry name" value="SHORT-CHAIN DEHYDROGENASES/REDUCTASES FAMILY MEMBER"/>
    <property type="match status" value="1"/>
</dbReference>
<organism evidence="4 5">
    <name type="scientific">Kibdelosporangium lantanae</name>
    <dbReference type="NCBI Taxonomy" id="1497396"/>
    <lineage>
        <taxon>Bacteria</taxon>
        <taxon>Bacillati</taxon>
        <taxon>Actinomycetota</taxon>
        <taxon>Actinomycetes</taxon>
        <taxon>Pseudonocardiales</taxon>
        <taxon>Pseudonocardiaceae</taxon>
        <taxon>Kibdelosporangium</taxon>
    </lineage>
</organism>
<dbReference type="SUPFAM" id="SSF51735">
    <property type="entry name" value="NAD(P)-binding Rossmann-fold domains"/>
    <property type="match status" value="1"/>
</dbReference>
<evidence type="ECO:0000313" key="5">
    <source>
        <dbReference type="Proteomes" id="UP001597045"/>
    </source>
</evidence>
<dbReference type="PRINTS" id="PR00080">
    <property type="entry name" value="SDRFAMILY"/>
</dbReference>